<dbReference type="AlphaFoldDB" id="A0A6C2YV78"/>
<sequence length="187" mass="20467">MADPTSPADAAAPITPPGSRVFPGKPALPDAVRQAIWELYAEIDATIAAISPRCDASGKCCRFEEVGHVLFLSSFEAEILLEQAPPYSQPVDSGNCPFQKRKLCTAREPRPLGCRIYYCDPTYQETSNDLTEMAIQRLKSLAQAHGLDWEYAPLHYFLNQAERAGIPLAEADHPSPSGRTSLPLLPD</sequence>
<evidence type="ECO:0000313" key="3">
    <source>
        <dbReference type="Proteomes" id="UP000464378"/>
    </source>
</evidence>
<dbReference type="Proteomes" id="UP000464378">
    <property type="component" value="Chromosome"/>
</dbReference>
<name>A0A6C2YV78_9BACT</name>
<feature type="region of interest" description="Disordered" evidence="1">
    <location>
        <begin position="1"/>
        <end position="20"/>
    </location>
</feature>
<gene>
    <name evidence="2" type="ORF">GMBLW1_43040</name>
</gene>
<reference evidence="2" key="1">
    <citation type="submission" date="2019-04" db="EMBL/GenBank/DDBJ databases">
        <authorList>
            <consortium name="Science for Life Laboratories"/>
        </authorList>
    </citation>
    <scope>NUCLEOTIDE SEQUENCE</scope>
    <source>
        <strain evidence="2">MBLW1</strain>
    </source>
</reference>
<dbReference type="KEGG" id="tim:GMBLW1_43040"/>
<organism evidence="2">
    <name type="scientific">Tuwongella immobilis</name>
    <dbReference type="NCBI Taxonomy" id="692036"/>
    <lineage>
        <taxon>Bacteria</taxon>
        <taxon>Pseudomonadati</taxon>
        <taxon>Planctomycetota</taxon>
        <taxon>Planctomycetia</taxon>
        <taxon>Gemmatales</taxon>
        <taxon>Gemmataceae</taxon>
        <taxon>Tuwongella</taxon>
    </lineage>
</organism>
<evidence type="ECO:0000313" key="2">
    <source>
        <dbReference type="EMBL" id="VIP04889.1"/>
    </source>
</evidence>
<dbReference type="EMBL" id="LR593887">
    <property type="protein sequence ID" value="VTS07137.1"/>
    <property type="molecule type" value="Genomic_DNA"/>
</dbReference>
<feature type="compositionally biased region" description="Low complexity" evidence="1">
    <location>
        <begin position="1"/>
        <end position="13"/>
    </location>
</feature>
<evidence type="ECO:0000256" key="1">
    <source>
        <dbReference type="SAM" id="MobiDB-lite"/>
    </source>
</evidence>
<dbReference type="InParanoid" id="A0A6C2YV78"/>
<accession>A0A6C2YV78</accession>
<proteinExistence type="predicted"/>
<dbReference type="EMBL" id="LR586016">
    <property type="protein sequence ID" value="VIP04889.1"/>
    <property type="molecule type" value="Genomic_DNA"/>
</dbReference>
<evidence type="ECO:0008006" key="4">
    <source>
        <dbReference type="Google" id="ProtNLM"/>
    </source>
</evidence>
<protein>
    <recommendedName>
        <fullName evidence="4">YkgJ family cysteine cluster protein</fullName>
    </recommendedName>
</protein>
<keyword evidence="3" id="KW-1185">Reference proteome</keyword>